<gene>
    <name evidence="4" type="primary">kfoC_1</name>
    <name evidence="4" type="ORF">ERS852429_00793</name>
</gene>
<reference evidence="4 5" key="1">
    <citation type="submission" date="2015-09" db="EMBL/GenBank/DDBJ databases">
        <authorList>
            <consortium name="Pathogen Informatics"/>
        </authorList>
    </citation>
    <scope>NUCLEOTIDE SEQUENCE [LARGE SCALE GENOMIC DNA]</scope>
    <source>
        <strain evidence="4 5">2789STDY5608872</strain>
    </source>
</reference>
<keyword evidence="2" id="KW-0808">Transferase</keyword>
<proteinExistence type="predicted"/>
<evidence type="ECO:0000256" key="2">
    <source>
        <dbReference type="ARBA" id="ARBA00022679"/>
    </source>
</evidence>
<dbReference type="Pfam" id="PF00535">
    <property type="entry name" value="Glycos_transf_2"/>
    <property type="match status" value="1"/>
</dbReference>
<evidence type="ECO:0000259" key="3">
    <source>
        <dbReference type="Pfam" id="PF00535"/>
    </source>
</evidence>
<sequence>MISIVIPIFNSEKYLLECLNSVLNQSFSDFEVLCINDGSIDRSKEICEQYVRKDKRFRLYNQKNAGVSVARNLGIEKAQGEYLCFVDSDDVIAKDFLWNLLDRIQGCDASVCDFSNDLRKLGKKEKHVLSYEKNDLIKEALLGCRRSVNIVLFLFKRSIIQINHIRFMEGCIRNEDTEFYIRYITCCILPIVWFDYVGYYYRMVATSAMSNFSCCAMVSSLGATERMNELLYVEQILLDKNLLLTSGVIKFLFLSALQSNRECYDYLHSHYDVKSLLDNDRSQMSLSRQVIVLLYRLLGKEGFWRLVGLLGGIQGKRLR</sequence>
<organism evidence="4 5">
    <name type="scientific">Parabacteroides distasonis</name>
    <dbReference type="NCBI Taxonomy" id="823"/>
    <lineage>
        <taxon>Bacteria</taxon>
        <taxon>Pseudomonadati</taxon>
        <taxon>Bacteroidota</taxon>
        <taxon>Bacteroidia</taxon>
        <taxon>Bacteroidales</taxon>
        <taxon>Tannerellaceae</taxon>
        <taxon>Parabacteroides</taxon>
    </lineage>
</organism>
<dbReference type="RefSeq" id="WP_057318814.1">
    <property type="nucleotide sequence ID" value="NZ_CYXP01000001.1"/>
</dbReference>
<feature type="domain" description="Glycosyltransferase 2-like" evidence="3">
    <location>
        <begin position="3"/>
        <end position="128"/>
    </location>
</feature>
<dbReference type="Gene3D" id="3.90.550.10">
    <property type="entry name" value="Spore Coat Polysaccharide Biosynthesis Protein SpsA, Chain A"/>
    <property type="match status" value="1"/>
</dbReference>
<dbReference type="SUPFAM" id="SSF53448">
    <property type="entry name" value="Nucleotide-diphospho-sugar transferases"/>
    <property type="match status" value="1"/>
</dbReference>
<dbReference type="PANTHER" id="PTHR22916">
    <property type="entry name" value="GLYCOSYLTRANSFERASE"/>
    <property type="match status" value="1"/>
</dbReference>
<dbReference type="InterPro" id="IPR029044">
    <property type="entry name" value="Nucleotide-diphossugar_trans"/>
</dbReference>
<accession>A0A173RZ23</accession>
<dbReference type="PANTHER" id="PTHR22916:SF51">
    <property type="entry name" value="GLYCOSYLTRANSFERASE EPSH-RELATED"/>
    <property type="match status" value="1"/>
</dbReference>
<dbReference type="AlphaFoldDB" id="A0A173RZ23"/>
<dbReference type="InterPro" id="IPR001173">
    <property type="entry name" value="Glyco_trans_2-like"/>
</dbReference>
<keyword evidence="1" id="KW-0328">Glycosyltransferase</keyword>
<dbReference type="CDD" id="cd00761">
    <property type="entry name" value="Glyco_tranf_GTA_type"/>
    <property type="match status" value="1"/>
</dbReference>
<name>A0A173RZ23_PARDI</name>
<dbReference type="Proteomes" id="UP000095591">
    <property type="component" value="Unassembled WGS sequence"/>
</dbReference>
<protein>
    <submittedName>
        <fullName evidence="4">Chondroitin polymerase</fullName>
    </submittedName>
</protein>
<evidence type="ECO:0000313" key="4">
    <source>
        <dbReference type="EMBL" id="CUM83283.1"/>
    </source>
</evidence>
<evidence type="ECO:0000256" key="1">
    <source>
        <dbReference type="ARBA" id="ARBA00022676"/>
    </source>
</evidence>
<dbReference type="EMBL" id="CYXP01000001">
    <property type="protein sequence ID" value="CUM83283.1"/>
    <property type="molecule type" value="Genomic_DNA"/>
</dbReference>
<evidence type="ECO:0000313" key="5">
    <source>
        <dbReference type="Proteomes" id="UP000095591"/>
    </source>
</evidence>
<dbReference type="GO" id="GO:0016758">
    <property type="term" value="F:hexosyltransferase activity"/>
    <property type="evidence" value="ECO:0007669"/>
    <property type="project" value="UniProtKB-ARBA"/>
</dbReference>